<comment type="domain">
    <text evidence="7">Subfamily III proteins have a conserved RTxK motif about 40-50 residues from the C-terminus; the threonine may be replaced by serine or cysteine.</text>
</comment>
<evidence type="ECO:0000256" key="7">
    <source>
        <dbReference type="RuleBase" id="RU367030"/>
    </source>
</evidence>
<dbReference type="OrthoDB" id="541375at2759"/>
<comment type="catalytic activity">
    <reaction evidence="6 7">
        <text>beta-D-fructose 6-phosphate = dihydroxyacetone + D-glyceraldehyde 3-phosphate</text>
        <dbReference type="Rhea" id="RHEA:28002"/>
        <dbReference type="ChEBI" id="CHEBI:16016"/>
        <dbReference type="ChEBI" id="CHEBI:57634"/>
        <dbReference type="ChEBI" id="CHEBI:59776"/>
    </reaction>
</comment>
<dbReference type="SUPFAM" id="SSF111321">
    <property type="entry name" value="AF1104-like"/>
    <property type="match status" value="1"/>
</dbReference>
<proteinExistence type="inferred from homology"/>
<sequence>MPESVFPINRYLNDDQKSFAYISARERWPVIITGQIDDVSRAIAELDAEKDAAMITEGKAILSALSQLKYDLEHDKPLKPLEGNADDIPIYNKQFKARYEGSTWGSSEWLYSECHMYRQMFVPFESSQHWAKYDYFSRQKEGAFKASATGVTELALRYKNLSEQLTDDIDEETLKLLFREFTDISLWGNATDLSLLATMSLDEIKSLQGAEVRKKNEEKILINDVDKAWDVLLAERETGQPIRVDFVLDNSGFELYADLIMILFLLDANLANYIVLHPKSLPWFVSDVMPMDVLKTFNYLASAEFFPENRPELEYLVEKLVSYHQDGRLLIRTSPFWTTGYSFWEINPNGAGGGDKVYEDLKESTLVIYKGDLNYRKLTGDGKWDRTTSFATAIGPLAQHGLRTLSLRTCKADVVVGLKEGEQARLEKEWIDMGNSHGLGWCWSGKWAVICFSNGEDN</sequence>
<dbReference type="InterPro" id="IPR036075">
    <property type="entry name" value="ARMT-1-like_metal-bd_sf"/>
</dbReference>
<keyword evidence="3 7" id="KW-0479">Metal-binding</keyword>
<dbReference type="EC" id="3.1.3.-" evidence="7"/>
<keyword evidence="4 7" id="KW-0378">Hydrolase</keyword>
<evidence type="ECO:0000256" key="3">
    <source>
        <dbReference type="ARBA" id="ARBA00022723"/>
    </source>
</evidence>
<evidence type="ECO:0000256" key="5">
    <source>
        <dbReference type="ARBA" id="ARBA00023211"/>
    </source>
</evidence>
<gene>
    <name evidence="9" type="ORF">NADFUDRAFT_53126</name>
</gene>
<evidence type="ECO:0000256" key="6">
    <source>
        <dbReference type="ARBA" id="ARBA00048809"/>
    </source>
</evidence>
<comment type="function">
    <text evidence="7">Metal-dependent phosphatase that shows phosphatase activity against several substrates, including fructose-1-phosphate and fructose-6-phosphate. Its preference for fructose-1-phosphate, a strong glycating agent that causes DNA damage rather than a canonical yeast metabolite, suggests a damage-control function in hexose phosphate metabolism.</text>
</comment>
<dbReference type="AlphaFoldDB" id="A0A1E3PDH3"/>
<dbReference type="Gene3D" id="3.40.50.10880">
    <property type="entry name" value="Uncharacterised protein PF01937, DUF89, domain 3"/>
    <property type="match status" value="1"/>
</dbReference>
<evidence type="ECO:0000256" key="1">
    <source>
        <dbReference type="ARBA" id="ARBA00001326"/>
    </source>
</evidence>
<evidence type="ECO:0000256" key="4">
    <source>
        <dbReference type="ARBA" id="ARBA00022801"/>
    </source>
</evidence>
<accession>A0A1E3PDH3</accession>
<organism evidence="9 10">
    <name type="scientific">Nadsonia fulvescens var. elongata DSM 6958</name>
    <dbReference type="NCBI Taxonomy" id="857566"/>
    <lineage>
        <taxon>Eukaryota</taxon>
        <taxon>Fungi</taxon>
        <taxon>Dikarya</taxon>
        <taxon>Ascomycota</taxon>
        <taxon>Saccharomycotina</taxon>
        <taxon>Dipodascomycetes</taxon>
        <taxon>Dipodascales</taxon>
        <taxon>Dipodascales incertae sedis</taxon>
        <taxon>Nadsonia</taxon>
    </lineage>
</organism>
<name>A0A1E3PDH3_9ASCO</name>
<dbReference type="EMBL" id="KV454414">
    <property type="protein sequence ID" value="ODQ63456.1"/>
    <property type="molecule type" value="Genomic_DNA"/>
</dbReference>
<evidence type="ECO:0000313" key="9">
    <source>
        <dbReference type="EMBL" id="ODQ63456.1"/>
    </source>
</evidence>
<evidence type="ECO:0000313" key="10">
    <source>
        <dbReference type="Proteomes" id="UP000095009"/>
    </source>
</evidence>
<dbReference type="GO" id="GO:0005634">
    <property type="term" value="C:nucleus"/>
    <property type="evidence" value="ECO:0007669"/>
    <property type="project" value="TreeGrafter"/>
</dbReference>
<evidence type="ECO:0000259" key="8">
    <source>
        <dbReference type="Pfam" id="PF01937"/>
    </source>
</evidence>
<reference evidence="9 10" key="1">
    <citation type="journal article" date="2016" name="Proc. Natl. Acad. Sci. U.S.A.">
        <title>Comparative genomics of biotechnologically important yeasts.</title>
        <authorList>
            <person name="Riley R."/>
            <person name="Haridas S."/>
            <person name="Wolfe K.H."/>
            <person name="Lopes M.R."/>
            <person name="Hittinger C.T."/>
            <person name="Goeker M."/>
            <person name="Salamov A.A."/>
            <person name="Wisecaver J.H."/>
            <person name="Long T.M."/>
            <person name="Calvey C.H."/>
            <person name="Aerts A.L."/>
            <person name="Barry K.W."/>
            <person name="Choi C."/>
            <person name="Clum A."/>
            <person name="Coughlan A.Y."/>
            <person name="Deshpande S."/>
            <person name="Douglass A.P."/>
            <person name="Hanson S.J."/>
            <person name="Klenk H.-P."/>
            <person name="LaButti K.M."/>
            <person name="Lapidus A."/>
            <person name="Lindquist E.A."/>
            <person name="Lipzen A.M."/>
            <person name="Meier-Kolthoff J.P."/>
            <person name="Ohm R.A."/>
            <person name="Otillar R.P."/>
            <person name="Pangilinan J.L."/>
            <person name="Peng Y."/>
            <person name="Rokas A."/>
            <person name="Rosa C.A."/>
            <person name="Scheuner C."/>
            <person name="Sibirny A.A."/>
            <person name="Slot J.C."/>
            <person name="Stielow J.B."/>
            <person name="Sun H."/>
            <person name="Kurtzman C.P."/>
            <person name="Blackwell M."/>
            <person name="Grigoriev I.V."/>
            <person name="Jeffries T.W."/>
        </authorList>
    </citation>
    <scope>NUCLEOTIDE SEQUENCE [LARGE SCALE GENOMIC DNA]</scope>
    <source>
        <strain evidence="9 10">DSM 6958</strain>
    </source>
</reference>
<feature type="domain" description="Damage-control phosphatase ARMT1-like metal-binding" evidence="8">
    <location>
        <begin position="24"/>
        <end position="424"/>
    </location>
</feature>
<keyword evidence="5 7" id="KW-0464">Manganese</keyword>
<keyword evidence="10" id="KW-1185">Reference proteome</keyword>
<comment type="cofactor">
    <cofactor evidence="7">
        <name>Mn(2+)</name>
        <dbReference type="ChEBI" id="CHEBI:29035"/>
    </cofactor>
    <cofactor evidence="7">
        <name>Ni(2+)</name>
        <dbReference type="ChEBI" id="CHEBI:49786"/>
    </cofactor>
</comment>
<dbReference type="Gene3D" id="1.20.930.60">
    <property type="match status" value="1"/>
</dbReference>
<dbReference type="PANTHER" id="PTHR12260">
    <property type="entry name" value="DAMAGE-CONTROL PHOSPHATASE ARMT1"/>
    <property type="match status" value="1"/>
</dbReference>
<dbReference type="PANTHER" id="PTHR12260:SF6">
    <property type="entry name" value="DAMAGE-CONTROL PHOSPHATASE ARMT1"/>
    <property type="match status" value="1"/>
</dbReference>
<protein>
    <recommendedName>
        <fullName evidence="7">Sugar phosphate phosphatase</fullName>
        <ecNumber evidence="7">3.1.3.-</ecNumber>
    </recommendedName>
</protein>
<dbReference type="STRING" id="857566.A0A1E3PDH3"/>
<dbReference type="FunFam" id="1.20.930.60:FF:000002">
    <property type="entry name" value="Protein-glutamate O-methyltransferase C1393.13"/>
    <property type="match status" value="1"/>
</dbReference>
<comment type="similarity">
    <text evidence="2 7">Belongs to the damage-control phosphatase family. Sugar phosphate phosphatase III subfamily.</text>
</comment>
<dbReference type="InterPro" id="IPR039763">
    <property type="entry name" value="ARMT1"/>
</dbReference>
<dbReference type="GO" id="GO:0103026">
    <property type="term" value="F:fructose-1-phosphatase activity"/>
    <property type="evidence" value="ECO:0007669"/>
    <property type="project" value="RHEA"/>
</dbReference>
<dbReference type="GO" id="GO:0006974">
    <property type="term" value="P:DNA damage response"/>
    <property type="evidence" value="ECO:0007669"/>
    <property type="project" value="TreeGrafter"/>
</dbReference>
<evidence type="ECO:0000256" key="2">
    <source>
        <dbReference type="ARBA" id="ARBA00009519"/>
    </source>
</evidence>
<dbReference type="Proteomes" id="UP000095009">
    <property type="component" value="Unassembled WGS sequence"/>
</dbReference>
<dbReference type="GO" id="GO:0046872">
    <property type="term" value="F:metal ion binding"/>
    <property type="evidence" value="ECO:0007669"/>
    <property type="project" value="UniProtKB-UniRule"/>
</dbReference>
<dbReference type="Pfam" id="PF01937">
    <property type="entry name" value="ARMT1-like_dom"/>
    <property type="match status" value="1"/>
</dbReference>
<dbReference type="GO" id="GO:0097023">
    <property type="term" value="F:fructose 6-phosphate aldolase activity"/>
    <property type="evidence" value="ECO:0007669"/>
    <property type="project" value="RHEA"/>
</dbReference>
<dbReference type="InterPro" id="IPR002791">
    <property type="entry name" value="ARMT1-like_metal-bd"/>
</dbReference>
<comment type="catalytic activity">
    <reaction evidence="1 7">
        <text>beta-D-fructose 1-phosphate + H2O = D-fructose + phosphate</text>
        <dbReference type="Rhea" id="RHEA:35603"/>
        <dbReference type="ChEBI" id="CHEBI:15377"/>
        <dbReference type="ChEBI" id="CHEBI:37721"/>
        <dbReference type="ChEBI" id="CHEBI:43474"/>
        <dbReference type="ChEBI" id="CHEBI:138881"/>
    </reaction>
</comment>